<dbReference type="AlphaFoldDB" id="A0A2A2J9E8"/>
<keyword evidence="10 11" id="KW-0539">Nucleus</keyword>
<evidence type="ECO:0000256" key="9">
    <source>
        <dbReference type="ARBA" id="ARBA00023167"/>
    </source>
</evidence>
<keyword evidence="7 11" id="KW-0560">Oxidoreductase</keyword>
<dbReference type="EMBL" id="LIAE01010598">
    <property type="protein sequence ID" value="PAV58152.1"/>
    <property type="molecule type" value="Genomic_DNA"/>
</dbReference>
<dbReference type="InterPro" id="IPR004313">
    <property type="entry name" value="ARD"/>
</dbReference>
<comment type="catalytic activity">
    <reaction evidence="1 11">
        <text>1,2-dihydroxy-5-(methylsulfanyl)pent-1-en-3-one + O2 = 4-methylsulfanyl-2-oxobutanoate + formate + 2 H(+)</text>
        <dbReference type="Rhea" id="RHEA:24504"/>
        <dbReference type="ChEBI" id="CHEBI:15378"/>
        <dbReference type="ChEBI" id="CHEBI:15379"/>
        <dbReference type="ChEBI" id="CHEBI:15740"/>
        <dbReference type="ChEBI" id="CHEBI:16723"/>
        <dbReference type="ChEBI" id="CHEBI:49252"/>
        <dbReference type="EC" id="1.13.11.54"/>
    </reaction>
</comment>
<keyword evidence="2 11" id="KW-0963">Cytoplasm</keyword>
<reference evidence="12 13" key="1">
    <citation type="journal article" date="2017" name="Curr. Biol.">
        <title>Genome architecture and evolution of a unichromosomal asexual nematode.</title>
        <authorList>
            <person name="Fradin H."/>
            <person name="Zegar C."/>
            <person name="Gutwein M."/>
            <person name="Lucas J."/>
            <person name="Kovtun M."/>
            <person name="Corcoran D."/>
            <person name="Baugh L.R."/>
            <person name="Kiontke K."/>
            <person name="Gunsalus K."/>
            <person name="Fitch D.H."/>
            <person name="Piano F."/>
        </authorList>
    </citation>
    <scope>NUCLEOTIDE SEQUENCE [LARGE SCALE GENOMIC DNA]</scope>
    <source>
        <strain evidence="12">PF1309</strain>
    </source>
</reference>
<dbReference type="Gene3D" id="2.60.120.10">
    <property type="entry name" value="Jelly Rolls"/>
    <property type="match status" value="1"/>
</dbReference>
<dbReference type="Pfam" id="PF03079">
    <property type="entry name" value="ARD"/>
    <property type="match status" value="1"/>
</dbReference>
<keyword evidence="8 11" id="KW-0408">Iron</keyword>
<evidence type="ECO:0000256" key="7">
    <source>
        <dbReference type="ARBA" id="ARBA00023002"/>
    </source>
</evidence>
<dbReference type="Proteomes" id="UP000218231">
    <property type="component" value="Unassembled WGS sequence"/>
</dbReference>
<feature type="binding site" evidence="11">
    <location>
        <position position="92"/>
    </location>
    <ligand>
        <name>Fe(2+)</name>
        <dbReference type="ChEBI" id="CHEBI:29033"/>
        <note>for iron-dependent acireductone dioxygenase activity</note>
    </ligand>
</feature>
<name>A0A2A2J9E8_9BILA</name>
<dbReference type="InterPro" id="IPR027496">
    <property type="entry name" value="ARD_euk"/>
</dbReference>
<dbReference type="InterPro" id="IPR014710">
    <property type="entry name" value="RmlC-like_jellyroll"/>
</dbReference>
<dbReference type="EC" id="1.13.11.53" evidence="11"/>
<dbReference type="STRING" id="2018661.A0A2A2J9E8"/>
<dbReference type="GO" id="GO:0010309">
    <property type="term" value="F:acireductone dioxygenase [iron(II)-requiring] activity"/>
    <property type="evidence" value="ECO:0007669"/>
    <property type="project" value="UniProtKB-UniRule"/>
</dbReference>
<keyword evidence="13" id="KW-1185">Reference proteome</keyword>
<dbReference type="GO" id="GO:0019509">
    <property type="term" value="P:L-methionine salvage from methylthioadenosine"/>
    <property type="evidence" value="ECO:0007669"/>
    <property type="project" value="UniProtKB-UniRule"/>
</dbReference>
<evidence type="ECO:0000256" key="10">
    <source>
        <dbReference type="ARBA" id="ARBA00023242"/>
    </source>
</evidence>
<comment type="subcellular location">
    <subcellularLocation>
        <location evidence="11">Cytoplasm</location>
    </subcellularLocation>
    <subcellularLocation>
        <location evidence="11">Nucleus</location>
    </subcellularLocation>
</comment>
<sequence>MPYFMPEHVEDQRQTCRMEPNEEATQEDLNNILVQLIHVNFDSPNWEEQLESIATKFDMNHRDEVTINPQKMPDYQKKLEIFFQEHMHCDAELRVVREGSGYFDVRSVDDRWIRIPVKRGDFVYLPPGIYHRFTPDLNEHIVAIRLFRTNPKWEAHNRGENAEQFKERHEYLNAIKSH</sequence>
<dbReference type="FunFam" id="2.60.120.10:FF:000099">
    <property type="entry name" value="1,2-dihydroxy-3-keto-5-methylthiopentene dioxygenase"/>
    <property type="match status" value="1"/>
</dbReference>
<accession>A0A2A2J9E8</accession>
<comment type="pathway">
    <text evidence="11">Amino-acid biosynthesis; L-methionine biosynthesis via salvage pathway; L-methionine from S-methyl-5-thio-alpha-D-ribose 1-phosphate: step 5/6.</text>
</comment>
<feature type="binding site" evidence="11">
    <location>
        <position position="88"/>
    </location>
    <ligand>
        <name>Ni(2+)</name>
        <dbReference type="ChEBI" id="CHEBI:49786"/>
        <note>for nickel-dependent acireductone dioxygenase activity</note>
    </ligand>
</feature>
<dbReference type="UniPathway" id="UPA00904">
    <property type="reaction ID" value="UER00878"/>
</dbReference>
<evidence type="ECO:0000256" key="11">
    <source>
        <dbReference type="HAMAP-Rule" id="MF_03154"/>
    </source>
</evidence>
<feature type="binding site" evidence="11">
    <location>
        <position position="92"/>
    </location>
    <ligand>
        <name>Ni(2+)</name>
        <dbReference type="ChEBI" id="CHEBI:49786"/>
        <note>for nickel-dependent acireductone dioxygenase activity</note>
    </ligand>
</feature>
<evidence type="ECO:0000313" key="12">
    <source>
        <dbReference type="EMBL" id="PAV58152.1"/>
    </source>
</evidence>
<dbReference type="GO" id="GO:0010308">
    <property type="term" value="F:acireductone dioxygenase (Ni2+-requiring) activity"/>
    <property type="evidence" value="ECO:0007669"/>
    <property type="project" value="UniProtKB-UniRule"/>
</dbReference>
<dbReference type="PANTHER" id="PTHR23418">
    <property type="entry name" value="ACIREDUCTONE DIOXYGENASE"/>
    <property type="match status" value="1"/>
</dbReference>
<dbReference type="GO" id="GO:0005737">
    <property type="term" value="C:cytoplasm"/>
    <property type="evidence" value="ECO:0007669"/>
    <property type="project" value="UniProtKB-SubCell"/>
</dbReference>
<feature type="binding site" evidence="11">
    <location>
        <position position="131"/>
    </location>
    <ligand>
        <name>Ni(2+)</name>
        <dbReference type="ChEBI" id="CHEBI:49786"/>
        <note>for nickel-dependent acireductone dioxygenase activity</note>
    </ligand>
</feature>
<keyword evidence="3 11" id="KW-0533">Nickel</keyword>
<evidence type="ECO:0000256" key="3">
    <source>
        <dbReference type="ARBA" id="ARBA00022596"/>
    </source>
</evidence>
<dbReference type="GO" id="GO:0016151">
    <property type="term" value="F:nickel cation binding"/>
    <property type="evidence" value="ECO:0007669"/>
    <property type="project" value="UniProtKB-UniRule"/>
</dbReference>
<evidence type="ECO:0000256" key="4">
    <source>
        <dbReference type="ARBA" id="ARBA00022605"/>
    </source>
</evidence>
<dbReference type="EC" id="1.13.11.54" evidence="11"/>
<proteinExistence type="inferred from homology"/>
<comment type="cofactor">
    <cofactor evidence="11">
        <name>Fe(2+)</name>
        <dbReference type="ChEBI" id="CHEBI:29033"/>
    </cofactor>
    <cofactor evidence="11">
        <name>Ni(2+)</name>
        <dbReference type="ChEBI" id="CHEBI:49786"/>
    </cofactor>
    <text evidence="11">Binds either 1 Fe or Ni cation per monomer. Iron-binding promotes an acireductone dioxygenase reaction producing 2-keto-4-methylthiobutyrate, while nickel-binding promotes an acireductone dioxygenase reaction producing 3-(methylsulfanyl)propanoate.</text>
</comment>
<protein>
    <recommendedName>
        <fullName evidence="11">Acireductone dioxygenase</fullName>
    </recommendedName>
    <alternativeName>
        <fullName evidence="11">Acireductone dioxygenase (Fe(2+)-requiring)</fullName>
        <shortName evidence="11">ARD'</shortName>
        <shortName evidence="11">Fe-ARD</shortName>
        <ecNumber evidence="11">1.13.11.54</ecNumber>
    </alternativeName>
    <alternativeName>
        <fullName evidence="11">Acireductone dioxygenase (Ni(2+)-requiring)</fullName>
        <shortName evidence="11">ARD</shortName>
        <shortName evidence="11">Ni-ARD</shortName>
        <ecNumber evidence="11">1.13.11.53</ecNumber>
    </alternativeName>
</protein>
<keyword evidence="5 11" id="KW-0479">Metal-binding</keyword>
<dbReference type="GO" id="GO:0005506">
    <property type="term" value="F:iron ion binding"/>
    <property type="evidence" value="ECO:0007669"/>
    <property type="project" value="UniProtKB-UniRule"/>
</dbReference>
<gene>
    <name evidence="12" type="ORF">WR25_11778</name>
</gene>
<organism evidence="12 13">
    <name type="scientific">Diploscapter pachys</name>
    <dbReference type="NCBI Taxonomy" id="2018661"/>
    <lineage>
        <taxon>Eukaryota</taxon>
        <taxon>Metazoa</taxon>
        <taxon>Ecdysozoa</taxon>
        <taxon>Nematoda</taxon>
        <taxon>Chromadorea</taxon>
        <taxon>Rhabditida</taxon>
        <taxon>Rhabditina</taxon>
        <taxon>Rhabditomorpha</taxon>
        <taxon>Rhabditoidea</taxon>
        <taxon>Rhabditidae</taxon>
        <taxon>Diploscapter</taxon>
    </lineage>
</organism>
<dbReference type="CDD" id="cd02232">
    <property type="entry name" value="cupin_ARD"/>
    <property type="match status" value="1"/>
</dbReference>
<evidence type="ECO:0000256" key="2">
    <source>
        <dbReference type="ARBA" id="ARBA00022490"/>
    </source>
</evidence>
<evidence type="ECO:0000256" key="6">
    <source>
        <dbReference type="ARBA" id="ARBA00022964"/>
    </source>
</evidence>
<dbReference type="PANTHER" id="PTHR23418:SF0">
    <property type="entry name" value="ACIREDUCTONE DIOXYGENASE"/>
    <property type="match status" value="1"/>
</dbReference>
<comment type="function">
    <text evidence="11">Catalyzes 2 different reactions between oxygen and the acireductone 1,2-dihydroxy-3-keto-5-methylthiopentene (DHK-MTPene) depending upon the metal bound in the active site. Fe-containing acireductone dioxygenase (Fe-ARD) produces formate and 2-keto-4-methylthiobutyrate (KMTB), the alpha-ketoacid precursor of methionine in the methionine recycle pathway. Ni-containing acireductone dioxygenase (Ni-ARD) produces methylthiopropionate, carbon monoxide and formate, and does not lie on the methionine recycle pathway.</text>
</comment>
<keyword evidence="4 11" id="KW-0028">Amino-acid biosynthesis</keyword>
<comment type="catalytic activity">
    <reaction evidence="11">
        <text>1,2-dihydroxy-5-(methylsulfanyl)pent-1-en-3-one + O2 = 3-(methylsulfanyl)propanoate + CO + formate + 2 H(+)</text>
        <dbReference type="Rhea" id="RHEA:14161"/>
        <dbReference type="ChEBI" id="CHEBI:15378"/>
        <dbReference type="ChEBI" id="CHEBI:15379"/>
        <dbReference type="ChEBI" id="CHEBI:15740"/>
        <dbReference type="ChEBI" id="CHEBI:17245"/>
        <dbReference type="ChEBI" id="CHEBI:49016"/>
        <dbReference type="ChEBI" id="CHEBI:49252"/>
        <dbReference type="EC" id="1.13.11.53"/>
    </reaction>
</comment>
<comment type="caution">
    <text evidence="12">The sequence shown here is derived from an EMBL/GenBank/DDBJ whole genome shotgun (WGS) entry which is preliminary data.</text>
</comment>
<evidence type="ECO:0000256" key="5">
    <source>
        <dbReference type="ARBA" id="ARBA00022723"/>
    </source>
</evidence>
<feature type="binding site" evidence="11">
    <location>
        <position position="131"/>
    </location>
    <ligand>
        <name>Fe(2+)</name>
        <dbReference type="ChEBI" id="CHEBI:29033"/>
        <note>for iron-dependent acireductone dioxygenase activity</note>
    </ligand>
</feature>
<dbReference type="InterPro" id="IPR011051">
    <property type="entry name" value="RmlC_Cupin_sf"/>
</dbReference>
<feature type="binding site" evidence="11">
    <location>
        <position position="88"/>
    </location>
    <ligand>
        <name>Fe(2+)</name>
        <dbReference type="ChEBI" id="CHEBI:29033"/>
        <note>for iron-dependent acireductone dioxygenase activity</note>
    </ligand>
</feature>
<evidence type="ECO:0000256" key="1">
    <source>
        <dbReference type="ARBA" id="ARBA00000428"/>
    </source>
</evidence>
<keyword evidence="6 11" id="KW-0223">Dioxygenase</keyword>
<dbReference type="HAMAP" id="MF_03154">
    <property type="entry name" value="Salvage_MtnD_euk"/>
    <property type="match status" value="1"/>
</dbReference>
<dbReference type="SUPFAM" id="SSF51182">
    <property type="entry name" value="RmlC-like cupins"/>
    <property type="match status" value="1"/>
</dbReference>
<comment type="similarity">
    <text evidence="11">Belongs to the acireductone dioxygenase (ARD) family.</text>
</comment>
<dbReference type="GO" id="GO:0005634">
    <property type="term" value="C:nucleus"/>
    <property type="evidence" value="ECO:0007669"/>
    <property type="project" value="UniProtKB-SubCell"/>
</dbReference>
<feature type="binding site" evidence="11">
    <location>
        <position position="86"/>
    </location>
    <ligand>
        <name>Fe(2+)</name>
        <dbReference type="ChEBI" id="CHEBI:29033"/>
        <note>for iron-dependent acireductone dioxygenase activity</note>
    </ligand>
</feature>
<keyword evidence="9 11" id="KW-0486">Methionine biosynthesis</keyword>
<evidence type="ECO:0000256" key="8">
    <source>
        <dbReference type="ARBA" id="ARBA00023004"/>
    </source>
</evidence>
<feature type="binding site" evidence="11">
    <location>
        <position position="86"/>
    </location>
    <ligand>
        <name>Ni(2+)</name>
        <dbReference type="ChEBI" id="CHEBI:49786"/>
        <note>for nickel-dependent acireductone dioxygenase activity</note>
    </ligand>
</feature>
<evidence type="ECO:0000313" key="13">
    <source>
        <dbReference type="Proteomes" id="UP000218231"/>
    </source>
</evidence>